<name>A0A1Q9CB82_SYMMI</name>
<evidence type="ECO:0000313" key="3">
    <source>
        <dbReference type="EMBL" id="OLP80171.1"/>
    </source>
</evidence>
<comment type="caution">
    <text evidence="3">The sequence shown here is derived from an EMBL/GenBank/DDBJ whole genome shotgun (WGS) entry which is preliminary data.</text>
</comment>
<proteinExistence type="predicted"/>
<feature type="transmembrane region" description="Helical" evidence="2">
    <location>
        <begin position="180"/>
        <end position="199"/>
    </location>
</feature>
<sequence>MDKQDADGNGLLILIGRRDSNAMAVIGEMQIQNGGRLMQVYITDDSNLSADFIGEALEWNPPLASHTHHWYQIGPSIHTLTEEETLKICSNGIVICSKAGDQFQMLGEVMVDPHAESRHSLSPVSYEKRSFGIMAPFRALASVIIVGFMSFPLLLGMVLLEHDAEDRGTAWWRPLNHLMVYGGCLRLLLEAWCTGLGCMSGTARESVAAGVISTVLPCFAIFLAPGTFSTFSYCVVSTILLSGANVGTCVWQRGLRGAFYQLAWGIPWLCLTFGAWVVLYGIAVLHVQIDQVSKVASAFFLPLSTATLELGTIASATALYNHRVFKLRASDNPVWGDQAKSTLPVVPVAIHAFTETCRLVSVLASTVYDGSSYFWIFTGLLSLVLNVMNRQGWSRFLVTKTITRFGLRPQAVLGCTAPTAISRLHDVAKISCGYPRMSAPVVLGLVQLVTGHGFYRSTNTVIAVVVILVFEMREDCFHHWEVLPFAPLPMAAAEYFASLDKYSPYQSTVPATAITSSPTTVGGGPPSSIGMCDASPKSTTEVEVSPIASELSTGSHTPVRGRRVSISSAVSVGGVETGVSGKVRRWWGQDLKVHTALRLWHLRSWSWPVTLSMIWIMNVYTICCLELLLGVALQSQRQASEIQRAYFMLGLQRWTKVDDEGHLFMLACVIWWLVLRLVGAPVPCKPTLAEEVQVGDVVALVGPSRTILHLESQERDCAIVTFGYEGLIVISCYEGTLNISTDGCSPRRCQPSQSITVRLGEDSVSASPLNIIASGGQEVRLCRNLNPIFRNTYIMYCNFGEVTVDTRECVTQWDPMGDPPWTPRSRQASAGLSDGAVLMLGGLGNEGPIQEVWQWTPSPTNILEGAWSRTEKLPPWNGRFDAAAIQQVTSESEQVVLMGGNDNQNRGDVWRWLRSPAIIELQLDESEETGSQARECVSHYGRRLSGTQSTV</sequence>
<gene>
    <name evidence="3" type="ORF">AK812_SmicGene39452</name>
</gene>
<keyword evidence="2" id="KW-0472">Membrane</keyword>
<dbReference type="AlphaFoldDB" id="A0A1Q9CB82"/>
<accession>A0A1Q9CB82</accession>
<feature type="transmembrane region" description="Helical" evidence="2">
    <location>
        <begin position="230"/>
        <end position="251"/>
    </location>
</feature>
<keyword evidence="2" id="KW-0812">Transmembrane</keyword>
<feature type="transmembrane region" description="Helical" evidence="2">
    <location>
        <begin position="370"/>
        <end position="388"/>
    </location>
</feature>
<evidence type="ECO:0000256" key="1">
    <source>
        <dbReference type="SAM" id="MobiDB-lite"/>
    </source>
</evidence>
<feature type="transmembrane region" description="Helical" evidence="2">
    <location>
        <begin position="139"/>
        <end position="160"/>
    </location>
</feature>
<dbReference type="Proteomes" id="UP000186817">
    <property type="component" value="Unassembled WGS sequence"/>
</dbReference>
<keyword evidence="4" id="KW-1185">Reference proteome</keyword>
<dbReference type="InterPro" id="IPR011043">
    <property type="entry name" value="Gal_Oxase/kelch_b-propeller"/>
</dbReference>
<keyword evidence="2" id="KW-1133">Transmembrane helix</keyword>
<dbReference type="SUPFAM" id="SSF50965">
    <property type="entry name" value="Galactose oxidase, central domain"/>
    <property type="match status" value="1"/>
</dbReference>
<reference evidence="3 4" key="1">
    <citation type="submission" date="2016-02" db="EMBL/GenBank/DDBJ databases">
        <title>Genome analysis of coral dinoflagellate symbionts highlights evolutionary adaptations to a symbiotic lifestyle.</title>
        <authorList>
            <person name="Aranda M."/>
            <person name="Li Y."/>
            <person name="Liew Y.J."/>
            <person name="Baumgarten S."/>
            <person name="Simakov O."/>
            <person name="Wilson M."/>
            <person name="Piel J."/>
            <person name="Ashoor H."/>
            <person name="Bougouffa S."/>
            <person name="Bajic V.B."/>
            <person name="Ryu T."/>
            <person name="Ravasi T."/>
            <person name="Bayer T."/>
            <person name="Micklem G."/>
            <person name="Kim H."/>
            <person name="Bhak J."/>
            <person name="Lajeunesse T.C."/>
            <person name="Voolstra C.R."/>
        </authorList>
    </citation>
    <scope>NUCLEOTIDE SEQUENCE [LARGE SCALE GENOMIC DNA]</scope>
    <source>
        <strain evidence="3 4">CCMP2467</strain>
    </source>
</reference>
<dbReference type="InterPro" id="IPR015915">
    <property type="entry name" value="Kelch-typ_b-propeller"/>
</dbReference>
<dbReference type="OrthoDB" id="415877at2759"/>
<feature type="transmembrane region" description="Helical" evidence="2">
    <location>
        <begin position="299"/>
        <end position="320"/>
    </location>
</feature>
<feature type="transmembrane region" description="Helical" evidence="2">
    <location>
        <begin position="263"/>
        <end position="287"/>
    </location>
</feature>
<organism evidence="3 4">
    <name type="scientific">Symbiodinium microadriaticum</name>
    <name type="common">Dinoflagellate</name>
    <name type="synonym">Zooxanthella microadriatica</name>
    <dbReference type="NCBI Taxonomy" id="2951"/>
    <lineage>
        <taxon>Eukaryota</taxon>
        <taxon>Sar</taxon>
        <taxon>Alveolata</taxon>
        <taxon>Dinophyceae</taxon>
        <taxon>Suessiales</taxon>
        <taxon>Symbiodiniaceae</taxon>
        <taxon>Symbiodinium</taxon>
    </lineage>
</organism>
<feature type="region of interest" description="Disordered" evidence="1">
    <location>
        <begin position="513"/>
        <end position="536"/>
    </location>
</feature>
<evidence type="ECO:0000313" key="4">
    <source>
        <dbReference type="Proteomes" id="UP000186817"/>
    </source>
</evidence>
<evidence type="ECO:0000256" key="2">
    <source>
        <dbReference type="SAM" id="Phobius"/>
    </source>
</evidence>
<dbReference type="EMBL" id="LSRX01001408">
    <property type="protein sequence ID" value="OLP80171.1"/>
    <property type="molecule type" value="Genomic_DNA"/>
</dbReference>
<feature type="transmembrane region" description="Helical" evidence="2">
    <location>
        <begin position="206"/>
        <end position="224"/>
    </location>
</feature>
<protein>
    <submittedName>
        <fullName evidence="3">Uncharacterized protein</fullName>
    </submittedName>
</protein>
<dbReference type="Gene3D" id="2.120.10.80">
    <property type="entry name" value="Kelch-type beta propeller"/>
    <property type="match status" value="1"/>
</dbReference>